<dbReference type="InterPro" id="IPR032710">
    <property type="entry name" value="NTF2-like_dom_sf"/>
</dbReference>
<dbReference type="AlphaFoldDB" id="A0A383E5M8"/>
<proteinExistence type="predicted"/>
<dbReference type="EMBL" id="UINC01222814">
    <property type="protein sequence ID" value="SVE51753.1"/>
    <property type="molecule type" value="Genomic_DNA"/>
</dbReference>
<evidence type="ECO:0000313" key="2">
    <source>
        <dbReference type="EMBL" id="SVE51753.1"/>
    </source>
</evidence>
<evidence type="ECO:0000259" key="1">
    <source>
        <dbReference type="Pfam" id="PF13474"/>
    </source>
</evidence>
<accession>A0A383E5M8</accession>
<feature type="domain" description="SnoaL-like" evidence="1">
    <location>
        <begin position="5"/>
        <end position="106"/>
    </location>
</feature>
<sequence>MYEFTNEAFYLAFEAKDLKAMSHLWCEQGEPVCLHPGWPTLIGREAILESWRGILNNPNQSQVSFFDARVTPISDESAAVICYEKTGDHIMVAANVFRVEGDRPRLYIHQAGFCAHPPTTAP</sequence>
<dbReference type="PANTHER" id="PTHR34957:SF1">
    <property type="entry name" value="NUCLEAR TRANSPORT FACTOR 2 (NTF2) FAMILY PROTEIN"/>
    <property type="match status" value="1"/>
</dbReference>
<reference evidence="2" key="1">
    <citation type="submission" date="2018-05" db="EMBL/GenBank/DDBJ databases">
        <authorList>
            <person name="Lanie J.A."/>
            <person name="Ng W.-L."/>
            <person name="Kazmierczak K.M."/>
            <person name="Andrzejewski T.M."/>
            <person name="Davidsen T.M."/>
            <person name="Wayne K.J."/>
            <person name="Tettelin H."/>
            <person name="Glass J.I."/>
            <person name="Rusch D."/>
            <person name="Podicherti R."/>
            <person name="Tsui H.-C.T."/>
            <person name="Winkler M.E."/>
        </authorList>
    </citation>
    <scope>NUCLEOTIDE SEQUENCE</scope>
</reference>
<dbReference type="PANTHER" id="PTHR34957">
    <property type="entry name" value="NUCLEAR TRANSPORT FACTOR 2 (NTF2) FAMILY PROTEIN"/>
    <property type="match status" value="1"/>
</dbReference>
<dbReference type="InterPro" id="IPR037401">
    <property type="entry name" value="SnoaL-like"/>
</dbReference>
<organism evidence="2">
    <name type="scientific">marine metagenome</name>
    <dbReference type="NCBI Taxonomy" id="408172"/>
    <lineage>
        <taxon>unclassified sequences</taxon>
        <taxon>metagenomes</taxon>
        <taxon>ecological metagenomes</taxon>
    </lineage>
</organism>
<dbReference type="Gene3D" id="3.10.450.50">
    <property type="match status" value="1"/>
</dbReference>
<protein>
    <recommendedName>
        <fullName evidence="1">SnoaL-like domain-containing protein</fullName>
    </recommendedName>
</protein>
<dbReference type="SUPFAM" id="SSF54427">
    <property type="entry name" value="NTF2-like"/>
    <property type="match status" value="1"/>
</dbReference>
<dbReference type="Pfam" id="PF13474">
    <property type="entry name" value="SnoaL_3"/>
    <property type="match status" value="1"/>
</dbReference>
<gene>
    <name evidence="2" type="ORF">METZ01_LOCUS504607</name>
</gene>
<name>A0A383E5M8_9ZZZZ</name>